<accession>A0A4S1CH62</accession>
<dbReference type="RefSeq" id="WP_135870411.1">
    <property type="nucleotide sequence ID" value="NZ_SRSC01000002.1"/>
</dbReference>
<dbReference type="Pfam" id="PF11142">
    <property type="entry name" value="DUF2917"/>
    <property type="match status" value="1"/>
</dbReference>
<proteinExistence type="predicted"/>
<dbReference type="EMBL" id="SRSC01000004">
    <property type="protein sequence ID" value="TGU70525.1"/>
    <property type="molecule type" value="Genomic_DNA"/>
</dbReference>
<evidence type="ECO:0000313" key="1">
    <source>
        <dbReference type="EMBL" id="TGU70525.1"/>
    </source>
</evidence>
<comment type="caution">
    <text evidence="2">The sequence shown here is derived from an EMBL/GenBank/DDBJ whole genome shotgun (WGS) entry which is preliminary data.</text>
</comment>
<organism evidence="2 3">
    <name type="scientific">Geomonas terrae</name>
    <dbReference type="NCBI Taxonomy" id="2562681"/>
    <lineage>
        <taxon>Bacteria</taxon>
        <taxon>Pseudomonadati</taxon>
        <taxon>Thermodesulfobacteriota</taxon>
        <taxon>Desulfuromonadia</taxon>
        <taxon>Geobacterales</taxon>
        <taxon>Geobacteraceae</taxon>
        <taxon>Geomonas</taxon>
    </lineage>
</organism>
<dbReference type="InterPro" id="IPR021317">
    <property type="entry name" value="DUF2917"/>
</dbReference>
<name>A0A4S1CH62_9BACT</name>
<evidence type="ECO:0000313" key="3">
    <source>
        <dbReference type="Proteomes" id="UP000306416"/>
    </source>
</evidence>
<keyword evidence="3" id="KW-1185">Reference proteome</keyword>
<reference evidence="2 3" key="1">
    <citation type="submission" date="2019-04" db="EMBL/GenBank/DDBJ databases">
        <title>Geobacter oryzae sp. nov., ferric-reducing bacteria isolated from paddy soil.</title>
        <authorList>
            <person name="Xu Z."/>
            <person name="Masuda Y."/>
            <person name="Itoh H."/>
            <person name="Senoo K."/>
        </authorList>
    </citation>
    <scope>NUCLEOTIDE SEQUENCE [LARGE SCALE GENOMIC DNA]</scope>
    <source>
        <strain evidence="2 3">Red111</strain>
    </source>
</reference>
<gene>
    <name evidence="2" type="ORF">E4633_11710</name>
    <name evidence="1" type="ORF">E4633_16100</name>
</gene>
<dbReference type="AlphaFoldDB" id="A0A4S1CH62"/>
<protein>
    <submittedName>
        <fullName evidence="2">DUF2917 domain-containing protein</fullName>
    </submittedName>
</protein>
<evidence type="ECO:0000313" key="2">
    <source>
        <dbReference type="EMBL" id="TGU72945.1"/>
    </source>
</evidence>
<dbReference type="EMBL" id="SRSC01000002">
    <property type="protein sequence ID" value="TGU72945.1"/>
    <property type="molecule type" value="Genomic_DNA"/>
</dbReference>
<dbReference type="Proteomes" id="UP000306416">
    <property type="component" value="Unassembled WGS sequence"/>
</dbReference>
<sequence length="89" mass="9713">MRCELQKGELLTLQPGDGIASITLTAGKLWLTRTNDTRDYCLSAGARLEVRSGETLFLEALAPCAVLFQSLHSRSALRVVPPCPIFRPA</sequence>